<evidence type="ECO:0000313" key="3">
    <source>
        <dbReference type="Proteomes" id="UP000321947"/>
    </source>
</evidence>
<evidence type="ECO:0000313" key="2">
    <source>
        <dbReference type="EMBL" id="TYK18034.1"/>
    </source>
</evidence>
<gene>
    <name evidence="2" type="ORF">E5676_scaffold306G003560</name>
</gene>
<sequence>MARTSSSTSQMSQLASTVNKLESKGKLPSQSEVANVSAFTPCTGKVVDTPSSNNTLHKFSNPFLVKKDKSGRACPWRYEMSYDCFLLNRRVWLVPSALASVKTGRAAIDPHLVEGLAPLTIKAHCSGIKLSPRLLHIDVSRTKFEFEWSQLIDSCIGTSCDGSAASRWPLSISIHLRVDDEPHSPRCFPPQHLRLLLQPTSSALTLSDAMHLVA</sequence>
<feature type="compositionally biased region" description="Low complexity" evidence="1">
    <location>
        <begin position="1"/>
        <end position="16"/>
    </location>
</feature>
<accession>A0A5D3D3D6</accession>
<dbReference type="EMBL" id="SSTD01007940">
    <property type="protein sequence ID" value="TYK18034.1"/>
    <property type="molecule type" value="Genomic_DNA"/>
</dbReference>
<comment type="caution">
    <text evidence="2">The sequence shown here is derived from an EMBL/GenBank/DDBJ whole genome shotgun (WGS) entry which is preliminary data.</text>
</comment>
<protein>
    <submittedName>
        <fullName evidence="2">Retrotransposon gag protein</fullName>
    </submittedName>
</protein>
<feature type="region of interest" description="Disordered" evidence="1">
    <location>
        <begin position="1"/>
        <end position="21"/>
    </location>
</feature>
<dbReference type="Proteomes" id="UP000321947">
    <property type="component" value="Unassembled WGS sequence"/>
</dbReference>
<dbReference type="AlphaFoldDB" id="A0A5D3D3D6"/>
<proteinExistence type="predicted"/>
<name>A0A5D3D3D6_CUCMM</name>
<reference evidence="2 3" key="1">
    <citation type="submission" date="2019-08" db="EMBL/GenBank/DDBJ databases">
        <title>Draft genome sequences of two oriental melons (Cucumis melo L. var makuwa).</title>
        <authorList>
            <person name="Kwon S.-Y."/>
        </authorList>
    </citation>
    <scope>NUCLEOTIDE SEQUENCE [LARGE SCALE GENOMIC DNA]</scope>
    <source>
        <strain evidence="3">cv. Chang Bougi</strain>
        <tissue evidence="2">Leaf</tissue>
    </source>
</reference>
<organism evidence="2 3">
    <name type="scientific">Cucumis melo var. makuwa</name>
    <name type="common">Oriental melon</name>
    <dbReference type="NCBI Taxonomy" id="1194695"/>
    <lineage>
        <taxon>Eukaryota</taxon>
        <taxon>Viridiplantae</taxon>
        <taxon>Streptophyta</taxon>
        <taxon>Embryophyta</taxon>
        <taxon>Tracheophyta</taxon>
        <taxon>Spermatophyta</taxon>
        <taxon>Magnoliopsida</taxon>
        <taxon>eudicotyledons</taxon>
        <taxon>Gunneridae</taxon>
        <taxon>Pentapetalae</taxon>
        <taxon>rosids</taxon>
        <taxon>fabids</taxon>
        <taxon>Cucurbitales</taxon>
        <taxon>Cucurbitaceae</taxon>
        <taxon>Benincaseae</taxon>
        <taxon>Cucumis</taxon>
    </lineage>
</organism>
<evidence type="ECO:0000256" key="1">
    <source>
        <dbReference type="SAM" id="MobiDB-lite"/>
    </source>
</evidence>